<feature type="region of interest" description="Disordered" evidence="1">
    <location>
        <begin position="342"/>
        <end position="392"/>
    </location>
</feature>
<name>A0A0A0KG10_CUCSA</name>
<feature type="domain" description="DUF569" evidence="2">
    <location>
        <begin position="188"/>
        <end position="329"/>
    </location>
</feature>
<dbReference type="PANTHER" id="PTHR31205:SF69">
    <property type="entry name" value="ACTIN CROSS-LINKING PROTEIN (DUF569)"/>
    <property type="match status" value="1"/>
</dbReference>
<dbReference type="EMBL" id="CM002927">
    <property type="protein sequence ID" value="KGN47794.1"/>
    <property type="molecule type" value="Genomic_DNA"/>
</dbReference>
<dbReference type="CDD" id="cd23340">
    <property type="entry name" value="beta-trefoil_FSCN_ACP-like"/>
    <property type="match status" value="2"/>
</dbReference>
<dbReference type="STRING" id="3659.A0A0A0KG10"/>
<evidence type="ECO:0000256" key="1">
    <source>
        <dbReference type="SAM" id="MobiDB-lite"/>
    </source>
</evidence>
<dbReference type="Pfam" id="PF04601">
    <property type="entry name" value="DUF569"/>
    <property type="match status" value="2"/>
</dbReference>
<keyword evidence="5" id="KW-1185">Reference proteome</keyword>
<dbReference type="Proteomes" id="UP000029981">
    <property type="component" value="Chromosome 6"/>
</dbReference>
<protein>
    <recommendedName>
        <fullName evidence="6">DUF569 domain-containing protein</fullName>
    </recommendedName>
</protein>
<dbReference type="FunFam" id="2.80.10.50:FF:000067">
    <property type="entry name" value="BnaC05g19630D protein"/>
    <property type="match status" value="2"/>
</dbReference>
<evidence type="ECO:0008006" key="6">
    <source>
        <dbReference type="Google" id="ProtNLM"/>
    </source>
</evidence>
<reference evidence="4 5" key="1">
    <citation type="journal article" date="2009" name="Nat. Genet.">
        <title>The genome of the cucumber, Cucumis sativus L.</title>
        <authorList>
            <person name="Huang S."/>
            <person name="Li R."/>
            <person name="Zhang Z."/>
            <person name="Li L."/>
            <person name="Gu X."/>
            <person name="Fan W."/>
            <person name="Lucas W.J."/>
            <person name="Wang X."/>
            <person name="Xie B."/>
            <person name="Ni P."/>
            <person name="Ren Y."/>
            <person name="Zhu H."/>
            <person name="Li J."/>
            <person name="Lin K."/>
            <person name="Jin W."/>
            <person name="Fei Z."/>
            <person name="Li G."/>
            <person name="Staub J."/>
            <person name="Kilian A."/>
            <person name="van der Vossen E.A."/>
            <person name="Wu Y."/>
            <person name="Guo J."/>
            <person name="He J."/>
            <person name="Jia Z."/>
            <person name="Ren Y."/>
            <person name="Tian G."/>
            <person name="Lu Y."/>
            <person name="Ruan J."/>
            <person name="Qian W."/>
            <person name="Wang M."/>
            <person name="Huang Q."/>
            <person name="Li B."/>
            <person name="Xuan Z."/>
            <person name="Cao J."/>
            <person name="Asan"/>
            <person name="Wu Z."/>
            <person name="Zhang J."/>
            <person name="Cai Q."/>
            <person name="Bai Y."/>
            <person name="Zhao B."/>
            <person name="Han Y."/>
            <person name="Li Y."/>
            <person name="Li X."/>
            <person name="Wang S."/>
            <person name="Shi Q."/>
            <person name="Liu S."/>
            <person name="Cho W.K."/>
            <person name="Kim J.Y."/>
            <person name="Xu Y."/>
            <person name="Heller-Uszynska K."/>
            <person name="Miao H."/>
            <person name="Cheng Z."/>
            <person name="Zhang S."/>
            <person name="Wu J."/>
            <person name="Yang Y."/>
            <person name="Kang H."/>
            <person name="Li M."/>
            <person name="Liang H."/>
            <person name="Ren X."/>
            <person name="Shi Z."/>
            <person name="Wen M."/>
            <person name="Jian M."/>
            <person name="Yang H."/>
            <person name="Zhang G."/>
            <person name="Yang Z."/>
            <person name="Chen R."/>
            <person name="Liu S."/>
            <person name="Li J."/>
            <person name="Ma L."/>
            <person name="Liu H."/>
            <person name="Zhou Y."/>
            <person name="Zhao J."/>
            <person name="Fang X."/>
            <person name="Li G."/>
            <person name="Fang L."/>
            <person name="Li Y."/>
            <person name="Liu D."/>
            <person name="Zheng H."/>
            <person name="Zhang Y."/>
            <person name="Qin N."/>
            <person name="Li Z."/>
            <person name="Yang G."/>
            <person name="Yang S."/>
            <person name="Bolund L."/>
            <person name="Kristiansen K."/>
            <person name="Zheng H."/>
            <person name="Li S."/>
            <person name="Zhang X."/>
            <person name="Yang H."/>
            <person name="Wang J."/>
            <person name="Sun R."/>
            <person name="Zhang B."/>
            <person name="Jiang S."/>
            <person name="Wang J."/>
            <person name="Du Y."/>
            <person name="Li S."/>
        </authorList>
    </citation>
    <scope>NUCLEOTIDE SEQUENCE [LARGE SCALE GENOMIC DNA]</scope>
    <source>
        <strain evidence="5">cv. 9930</strain>
    </source>
</reference>
<dbReference type="InterPro" id="IPR054726">
    <property type="entry name" value="Ubiq_DUF569-assoc"/>
</dbReference>
<evidence type="ECO:0000259" key="2">
    <source>
        <dbReference type="Pfam" id="PF04601"/>
    </source>
</evidence>
<accession>A0A0A0KG10</accession>
<evidence type="ECO:0000259" key="3">
    <source>
        <dbReference type="Pfam" id="PF22932"/>
    </source>
</evidence>
<dbReference type="Gramene" id="KGN47794">
    <property type="protein sequence ID" value="KGN47794"/>
    <property type="gene ID" value="Csa_6G403600"/>
</dbReference>
<gene>
    <name evidence="4" type="ORF">Csa_6G403600</name>
</gene>
<feature type="domain" description="DUF569" evidence="2">
    <location>
        <begin position="1"/>
        <end position="142"/>
    </location>
</feature>
<dbReference type="OrthoDB" id="2432302at2759"/>
<dbReference type="Gene3D" id="2.80.10.50">
    <property type="match status" value="2"/>
</dbReference>
<dbReference type="OMA" id="YYIADEF"/>
<dbReference type="SUPFAM" id="SSF50405">
    <property type="entry name" value="Actin-crosslinking proteins"/>
    <property type="match status" value="2"/>
</dbReference>
<dbReference type="InterPro" id="IPR008999">
    <property type="entry name" value="Actin-crosslinking"/>
</dbReference>
<evidence type="ECO:0000313" key="4">
    <source>
        <dbReference type="EMBL" id="KGN47794.1"/>
    </source>
</evidence>
<organism evidence="4 5">
    <name type="scientific">Cucumis sativus</name>
    <name type="common">Cucumber</name>
    <dbReference type="NCBI Taxonomy" id="3659"/>
    <lineage>
        <taxon>Eukaryota</taxon>
        <taxon>Viridiplantae</taxon>
        <taxon>Streptophyta</taxon>
        <taxon>Embryophyta</taxon>
        <taxon>Tracheophyta</taxon>
        <taxon>Spermatophyta</taxon>
        <taxon>Magnoliopsida</taxon>
        <taxon>eudicotyledons</taxon>
        <taxon>Gunneridae</taxon>
        <taxon>Pentapetalae</taxon>
        <taxon>rosids</taxon>
        <taxon>fabids</taxon>
        <taxon>Cucurbitales</taxon>
        <taxon>Cucurbitaceae</taxon>
        <taxon>Benincaseae</taxon>
        <taxon>Cucumis</taxon>
    </lineage>
</organism>
<sequence>MEVFNKAKAVRLRAHNDKYLVADDDNQTIRQSRNRTSRKTIWVVEAVSDQGIRLKSLARGRYLSASDLPFLLGMTGNKVMQVEVEKGSEWMVKWEPVQEGFQVKLRSWCGTYLRGNGGTPPWRNSVTHDQPHTSATGKWILWDVEIVDHFEFDGLASFSSFASDEPFGSEPPTPLTTKTQIRHSSSVMDLFRNAKTIRLRSHHKKYLSADEDEESVVQDRNGSSKNVRWTVEFVSFSDAIIRLKSCYGKYLMASNQPFLLGMTGRKVMQARPERFESSLEWEPVKDGSFLRLKTRYGNYLRANGGVPPWRNSVTHDVPHRASTKDWILWDLDVVDIETQSSVHKTLDHPSDPDSPLEVDSISSSVSQDSARPSTAEYNVGGGSNSPPKSEGRRISFLFADENGEDEDSERHSLNFNGKGVEDLTRKLEEEMGIEGVVVCTRSPLNGKLYPIRLQLPPNNGTLKVVLVLKSSTLGSEFEKQGLL</sequence>
<reference evidence="4 5" key="2">
    <citation type="journal article" date="2009" name="PLoS ONE">
        <title>An integrated genetic and cytogenetic map of the cucumber genome.</title>
        <authorList>
            <person name="Ren Y."/>
            <person name="Zhang Z."/>
            <person name="Liu J."/>
            <person name="Staub J.E."/>
            <person name="Han Y."/>
            <person name="Cheng Z."/>
            <person name="Li X."/>
            <person name="Lu J."/>
            <person name="Miao H."/>
            <person name="Kang H."/>
            <person name="Xie B."/>
            <person name="Gu X."/>
            <person name="Wang X."/>
            <person name="Du Y."/>
            <person name="Jin W."/>
            <person name="Huang S."/>
        </authorList>
    </citation>
    <scope>NUCLEOTIDE SEQUENCE [LARGE SCALE GENOMIC DNA]</scope>
    <source>
        <strain evidence="5">cv. 9930</strain>
    </source>
</reference>
<feature type="compositionally biased region" description="Low complexity" evidence="1">
    <location>
        <begin position="358"/>
        <end position="369"/>
    </location>
</feature>
<feature type="domain" description="DUF569" evidence="3">
    <location>
        <begin position="391"/>
        <end position="466"/>
    </location>
</feature>
<dbReference type="AlphaFoldDB" id="A0A0A0KG10"/>
<dbReference type="Pfam" id="PF22932">
    <property type="entry name" value="Ubiq_DUF_assoc"/>
    <property type="match status" value="1"/>
</dbReference>
<reference evidence="4 5" key="4">
    <citation type="journal article" date="2011" name="BMC Genomics">
        <title>RNA-Seq improves annotation of protein-coding genes in the cucumber genome.</title>
        <authorList>
            <person name="Li Z."/>
            <person name="Zhang Z."/>
            <person name="Yan P."/>
            <person name="Huang S."/>
            <person name="Fei Z."/>
            <person name="Lin K."/>
        </authorList>
    </citation>
    <scope>NUCLEOTIDE SEQUENCE [LARGE SCALE GENOMIC DNA]</scope>
    <source>
        <strain evidence="5">cv. 9930</strain>
    </source>
</reference>
<dbReference type="InterPro" id="IPR007679">
    <property type="entry name" value="DUF569"/>
</dbReference>
<dbReference type="eggNOG" id="ENOG502QS6K">
    <property type="taxonomic scope" value="Eukaryota"/>
</dbReference>
<proteinExistence type="predicted"/>
<evidence type="ECO:0000313" key="5">
    <source>
        <dbReference type="Proteomes" id="UP000029981"/>
    </source>
</evidence>
<dbReference type="PANTHER" id="PTHR31205">
    <property type="entry name" value="ACTIN CROSS-LINKING PROTEIN (DUF569)"/>
    <property type="match status" value="1"/>
</dbReference>
<reference evidence="4 5" key="3">
    <citation type="journal article" date="2010" name="BMC Genomics">
        <title>Transcriptome sequencing and comparative analysis of cucumber flowers with different sex types.</title>
        <authorList>
            <person name="Guo S."/>
            <person name="Zheng Y."/>
            <person name="Joung J.G."/>
            <person name="Liu S."/>
            <person name="Zhang Z."/>
            <person name="Crasta O.R."/>
            <person name="Sobral B.W."/>
            <person name="Xu Y."/>
            <person name="Huang S."/>
            <person name="Fei Z."/>
        </authorList>
    </citation>
    <scope>NUCLEOTIDE SEQUENCE [LARGE SCALE GENOMIC DNA]</scope>
    <source>
        <strain evidence="5">cv. 9930</strain>
    </source>
</reference>